<sequence>MKTNILAGILVLASISPTAPSKAIEKRNPKGPFSLIAYGVAPSYIKIFYSDGLAYAGDSSLWTYGQVTTDVTFVINNTQLTTTATTSGVTLGVDTLFYIQPIEKAVTEVGFTGNGAVPSSAVTSNFLFYGPYLMWEESGGEVVDSFRLKVTNVSGVYQLYWDQSNLYPSGYLFPVVKSLS</sequence>
<evidence type="ECO:0000313" key="3">
    <source>
        <dbReference type="Proteomes" id="UP000191522"/>
    </source>
</evidence>
<dbReference type="OMA" id="FYGRYLM"/>
<organism evidence="2 3">
    <name type="scientific">Penicillium decumbens</name>
    <dbReference type="NCBI Taxonomy" id="69771"/>
    <lineage>
        <taxon>Eukaryota</taxon>
        <taxon>Fungi</taxon>
        <taxon>Dikarya</taxon>
        <taxon>Ascomycota</taxon>
        <taxon>Pezizomycotina</taxon>
        <taxon>Eurotiomycetes</taxon>
        <taxon>Eurotiomycetidae</taxon>
        <taxon>Eurotiales</taxon>
        <taxon>Aspergillaceae</taxon>
        <taxon>Penicillium</taxon>
    </lineage>
</organism>
<feature type="signal peptide" evidence="1">
    <location>
        <begin position="1"/>
        <end position="23"/>
    </location>
</feature>
<keyword evidence="1" id="KW-0732">Signal</keyword>
<proteinExistence type="predicted"/>
<dbReference type="Proteomes" id="UP000191522">
    <property type="component" value="Unassembled WGS sequence"/>
</dbReference>
<gene>
    <name evidence="2" type="ORF">PENDEC_c003G04754</name>
</gene>
<feature type="chain" id="PRO_5012506185" evidence="1">
    <location>
        <begin position="24"/>
        <end position="180"/>
    </location>
</feature>
<keyword evidence="3" id="KW-1185">Reference proteome</keyword>
<name>A0A1V6PIX9_PENDC</name>
<evidence type="ECO:0000256" key="1">
    <source>
        <dbReference type="SAM" id="SignalP"/>
    </source>
</evidence>
<evidence type="ECO:0000313" key="2">
    <source>
        <dbReference type="EMBL" id="OQD76931.1"/>
    </source>
</evidence>
<reference evidence="3" key="1">
    <citation type="journal article" date="2017" name="Nat. Microbiol.">
        <title>Global analysis of biosynthetic gene clusters reveals vast potential of secondary metabolite production in Penicillium species.</title>
        <authorList>
            <person name="Nielsen J.C."/>
            <person name="Grijseels S."/>
            <person name="Prigent S."/>
            <person name="Ji B."/>
            <person name="Dainat J."/>
            <person name="Nielsen K.F."/>
            <person name="Frisvad J.C."/>
            <person name="Workman M."/>
            <person name="Nielsen J."/>
        </authorList>
    </citation>
    <scope>NUCLEOTIDE SEQUENCE [LARGE SCALE GENOMIC DNA]</scope>
    <source>
        <strain evidence="3">IBT 11843</strain>
    </source>
</reference>
<comment type="caution">
    <text evidence="2">The sequence shown here is derived from an EMBL/GenBank/DDBJ whole genome shotgun (WGS) entry which is preliminary data.</text>
</comment>
<protein>
    <submittedName>
        <fullName evidence="2">Uncharacterized protein</fullName>
    </submittedName>
</protein>
<dbReference type="OrthoDB" id="5230873at2759"/>
<dbReference type="AlphaFoldDB" id="A0A1V6PIX9"/>
<accession>A0A1V6PIX9</accession>
<dbReference type="EMBL" id="MDYL01000003">
    <property type="protein sequence ID" value="OQD76931.1"/>
    <property type="molecule type" value="Genomic_DNA"/>
</dbReference>